<sequence>PRPERFFIYIIGHHHDLVNESHLSHIVSLFPLTLQDSAKPQSPKKKIKQFPIFTNFYPLTEKCSINSQHLIECYQETMKQRTTQVADQSETSPLPQHRHRVTALKKLCTIHLRSHPILWQLLSWLSLPNSSTSEQEQHKPLCTLSQQEESYGNRACRTVTVEEKERTLFS</sequence>
<feature type="non-terminal residue" evidence="1">
    <location>
        <position position="1"/>
    </location>
</feature>
<proteinExistence type="predicted"/>
<evidence type="ECO:0000313" key="2">
    <source>
        <dbReference type="Proteomes" id="UP000291084"/>
    </source>
</evidence>
<evidence type="ECO:0000313" key="1">
    <source>
        <dbReference type="EMBL" id="BAT95292.1"/>
    </source>
</evidence>
<keyword evidence="2" id="KW-1185">Reference proteome</keyword>
<dbReference type="EMBL" id="AP015041">
    <property type="protein sequence ID" value="BAT95292.1"/>
    <property type="molecule type" value="Genomic_DNA"/>
</dbReference>
<dbReference type="AlphaFoldDB" id="A0A0S3SR30"/>
<reference evidence="1 2" key="1">
    <citation type="journal article" date="2015" name="Sci. Rep.">
        <title>The power of single molecule real-time sequencing technology in the de novo assembly of a eukaryotic genome.</title>
        <authorList>
            <person name="Sakai H."/>
            <person name="Naito K."/>
            <person name="Ogiso-Tanaka E."/>
            <person name="Takahashi Y."/>
            <person name="Iseki K."/>
            <person name="Muto C."/>
            <person name="Satou K."/>
            <person name="Teruya K."/>
            <person name="Shiroma A."/>
            <person name="Shimoji M."/>
            <person name="Hirano T."/>
            <person name="Itoh T."/>
            <person name="Kaga A."/>
            <person name="Tomooka N."/>
        </authorList>
    </citation>
    <scope>NUCLEOTIDE SEQUENCE [LARGE SCALE GENOMIC DNA]</scope>
    <source>
        <strain evidence="2">cv. Shumari</strain>
    </source>
</reference>
<accession>A0A0S3SR30</accession>
<name>A0A0S3SR30_PHAAN</name>
<protein>
    <submittedName>
        <fullName evidence="1">Uncharacterized protein</fullName>
    </submittedName>
</protein>
<organism evidence="1 2">
    <name type="scientific">Vigna angularis var. angularis</name>
    <dbReference type="NCBI Taxonomy" id="157739"/>
    <lineage>
        <taxon>Eukaryota</taxon>
        <taxon>Viridiplantae</taxon>
        <taxon>Streptophyta</taxon>
        <taxon>Embryophyta</taxon>
        <taxon>Tracheophyta</taxon>
        <taxon>Spermatophyta</taxon>
        <taxon>Magnoliopsida</taxon>
        <taxon>eudicotyledons</taxon>
        <taxon>Gunneridae</taxon>
        <taxon>Pentapetalae</taxon>
        <taxon>rosids</taxon>
        <taxon>fabids</taxon>
        <taxon>Fabales</taxon>
        <taxon>Fabaceae</taxon>
        <taxon>Papilionoideae</taxon>
        <taxon>50 kb inversion clade</taxon>
        <taxon>NPAAA clade</taxon>
        <taxon>indigoferoid/millettioid clade</taxon>
        <taxon>Phaseoleae</taxon>
        <taxon>Vigna</taxon>
    </lineage>
</organism>
<gene>
    <name evidence="1" type="primary">Vigan.08G199000</name>
    <name evidence="1" type="ORF">VIGAN_08199000</name>
</gene>
<dbReference type="Proteomes" id="UP000291084">
    <property type="component" value="Chromosome 8"/>
</dbReference>